<sequence length="156" mass="17087">MSSTQDTERARQVLIRALQAAYPHANVPRGPYERTADKLIADAAGSAYNQAILQQGLSDLDALADGDFVGVSNAEGYKILKRIEATPFFGYVRRFTTVALYDDPETWAALGYEGSSFDKGGYLGRGFNDLDWLPEPRITEYDGPVKFVPIKTSTGA</sequence>
<organism evidence="1 2">
    <name type="scientific">Nakamurella multipartita (strain ATCC 700099 / DSM 44233 / CIP 104796 / JCM 9543 / NBRC 105858 / Y-104)</name>
    <name type="common">Microsphaera multipartita</name>
    <dbReference type="NCBI Taxonomy" id="479431"/>
    <lineage>
        <taxon>Bacteria</taxon>
        <taxon>Bacillati</taxon>
        <taxon>Actinomycetota</taxon>
        <taxon>Actinomycetes</taxon>
        <taxon>Nakamurellales</taxon>
        <taxon>Nakamurellaceae</taxon>
        <taxon>Nakamurella</taxon>
    </lineage>
</organism>
<dbReference type="STRING" id="479431.Namu_0666"/>
<accession>C8X8A5</accession>
<evidence type="ECO:0000313" key="1">
    <source>
        <dbReference type="EMBL" id="ACV77081.1"/>
    </source>
</evidence>
<dbReference type="EMBL" id="CP001737">
    <property type="protein sequence ID" value="ACV77081.1"/>
    <property type="molecule type" value="Genomic_DNA"/>
</dbReference>
<keyword evidence="2" id="KW-1185">Reference proteome</keyword>
<protein>
    <submittedName>
        <fullName evidence="1">Uncharacterized protein</fullName>
    </submittedName>
</protein>
<dbReference type="eggNOG" id="ENOG502ZBQ1">
    <property type="taxonomic scope" value="Bacteria"/>
</dbReference>
<proteinExistence type="predicted"/>
<dbReference type="KEGG" id="nml:Namu_0666"/>
<gene>
    <name evidence="1" type="ordered locus">Namu_0666</name>
</gene>
<dbReference type="Proteomes" id="UP000002218">
    <property type="component" value="Chromosome"/>
</dbReference>
<evidence type="ECO:0000313" key="2">
    <source>
        <dbReference type="Proteomes" id="UP000002218"/>
    </source>
</evidence>
<dbReference type="OrthoDB" id="4929908at2"/>
<dbReference type="RefSeq" id="WP_015745997.1">
    <property type="nucleotide sequence ID" value="NC_013235.1"/>
</dbReference>
<dbReference type="AlphaFoldDB" id="C8X8A5"/>
<name>C8X8A5_NAKMY</name>
<reference evidence="1 2" key="2">
    <citation type="journal article" date="2010" name="Stand. Genomic Sci.">
        <title>Complete genome sequence of Nakamurella multipartita type strain (Y-104).</title>
        <authorList>
            <person name="Tice H."/>
            <person name="Mayilraj S."/>
            <person name="Sims D."/>
            <person name="Lapidus A."/>
            <person name="Nolan M."/>
            <person name="Lucas S."/>
            <person name="Glavina Del Rio T."/>
            <person name="Copeland A."/>
            <person name="Cheng J.F."/>
            <person name="Meincke L."/>
            <person name="Bruce D."/>
            <person name="Goodwin L."/>
            <person name="Pitluck S."/>
            <person name="Ivanova N."/>
            <person name="Mavromatis K."/>
            <person name="Ovchinnikova G."/>
            <person name="Pati A."/>
            <person name="Chen A."/>
            <person name="Palaniappan K."/>
            <person name="Land M."/>
            <person name="Hauser L."/>
            <person name="Chang Y.J."/>
            <person name="Jeffries C.D."/>
            <person name="Detter J.C."/>
            <person name="Brettin T."/>
            <person name="Rohde M."/>
            <person name="Goker M."/>
            <person name="Bristow J."/>
            <person name="Eisen J.A."/>
            <person name="Markowitz V."/>
            <person name="Hugenholtz P."/>
            <person name="Kyrpides N.C."/>
            <person name="Klenk H.P."/>
            <person name="Chen F."/>
        </authorList>
    </citation>
    <scope>NUCLEOTIDE SEQUENCE [LARGE SCALE GENOMIC DNA]</scope>
    <source>
        <strain evidence="2">ATCC 700099 / DSM 44233 / CIP 104796 / JCM 9543 / NBRC 105858 / Y-104</strain>
    </source>
</reference>
<dbReference type="InParanoid" id="C8X8A5"/>
<reference evidence="2" key="1">
    <citation type="submission" date="2009-09" db="EMBL/GenBank/DDBJ databases">
        <title>The complete genome of Nakamurella multipartita DSM 44233.</title>
        <authorList>
            <consortium name="US DOE Joint Genome Institute (JGI-PGF)"/>
            <person name="Lucas S."/>
            <person name="Copeland A."/>
            <person name="Lapidus A."/>
            <person name="Glavina del Rio T."/>
            <person name="Dalin E."/>
            <person name="Tice H."/>
            <person name="Bruce D."/>
            <person name="Goodwin L."/>
            <person name="Pitluck S."/>
            <person name="Kyrpides N."/>
            <person name="Mavromatis K."/>
            <person name="Ivanova N."/>
            <person name="Ovchinnikova G."/>
            <person name="Sims D."/>
            <person name="Meincke L."/>
            <person name="Brettin T."/>
            <person name="Detter J.C."/>
            <person name="Han C."/>
            <person name="Larimer F."/>
            <person name="Land M."/>
            <person name="Hauser L."/>
            <person name="Markowitz V."/>
            <person name="Cheng J.-F."/>
            <person name="Hugenholtz P."/>
            <person name="Woyke T."/>
            <person name="Wu D."/>
            <person name="Klenk H.-P."/>
            <person name="Eisen J.A."/>
        </authorList>
    </citation>
    <scope>NUCLEOTIDE SEQUENCE [LARGE SCALE GENOMIC DNA]</scope>
    <source>
        <strain evidence="2">ATCC 700099 / DSM 44233 / CIP 104796 / JCM 9543 / NBRC 105858 / Y-104</strain>
    </source>
</reference>
<dbReference type="HOGENOM" id="CLU_102092_0_0_11"/>